<sequence length="93" mass="10793">MKIFWMDSATQDRQDIFDYISEDNFTAAEKMDVMFIDAVEGLALFPFMGRPGLIPGTLELVPHHSYRIVYEVTDDALWIMAIVHTARNWPLEK</sequence>
<dbReference type="InterPro" id="IPR051803">
    <property type="entry name" value="TA_system_RelE-like_toxin"/>
</dbReference>
<gene>
    <name evidence="3" type="ORF">ATP91_22810</name>
</gene>
<keyword evidence="2" id="KW-1277">Toxin-antitoxin system</keyword>
<dbReference type="EMBL" id="RSTU01000026">
    <property type="protein sequence ID" value="MIT93075.1"/>
    <property type="molecule type" value="Genomic_DNA"/>
</dbReference>
<dbReference type="PANTHER" id="PTHR33755">
    <property type="entry name" value="TOXIN PARE1-RELATED"/>
    <property type="match status" value="1"/>
</dbReference>
<protein>
    <submittedName>
        <fullName evidence="3">Type II toxin-antitoxin system RelE/ParE family toxin</fullName>
    </submittedName>
</protein>
<dbReference type="Pfam" id="PF05016">
    <property type="entry name" value="ParE_toxin"/>
    <property type="match status" value="1"/>
</dbReference>
<dbReference type="PANTHER" id="PTHR33755:SF6">
    <property type="entry name" value="PLASMID STABILIZATION SYSTEM PROTEIN"/>
    <property type="match status" value="1"/>
</dbReference>
<evidence type="ECO:0000313" key="3">
    <source>
        <dbReference type="EMBL" id="MIT93075.1"/>
    </source>
</evidence>
<proteinExistence type="inferred from homology"/>
<evidence type="ECO:0000256" key="1">
    <source>
        <dbReference type="ARBA" id="ARBA00006226"/>
    </source>
</evidence>
<accession>A0A402TQ33</accession>
<comment type="similarity">
    <text evidence="1">Belongs to the RelE toxin family.</text>
</comment>
<organism evidence="3">
    <name type="scientific">Salmonella enterica</name>
    <name type="common">Salmonella choleraesuis</name>
    <dbReference type="NCBI Taxonomy" id="28901"/>
    <lineage>
        <taxon>Bacteria</taxon>
        <taxon>Pseudomonadati</taxon>
        <taxon>Pseudomonadota</taxon>
        <taxon>Gammaproteobacteria</taxon>
        <taxon>Enterobacterales</taxon>
        <taxon>Enterobacteriaceae</taxon>
        <taxon>Salmonella</taxon>
    </lineage>
</organism>
<dbReference type="AlphaFoldDB" id="A0A402TQ33"/>
<reference evidence="3" key="1">
    <citation type="submission" date="2018-08" db="EMBL/GenBank/DDBJ databases">
        <authorList>
            <consortium name="GenomeTrakr network: Whole genome sequencing for foodborne pathogen traceback"/>
        </authorList>
    </citation>
    <scope>NUCLEOTIDE SEQUENCE [LARGE SCALE GENOMIC DNA]</scope>
    <source>
        <strain evidence="3">CFSAN034428</strain>
    </source>
</reference>
<evidence type="ECO:0000256" key="2">
    <source>
        <dbReference type="ARBA" id="ARBA00022649"/>
    </source>
</evidence>
<dbReference type="Gene3D" id="3.30.2310.20">
    <property type="entry name" value="RelE-like"/>
    <property type="match status" value="1"/>
</dbReference>
<dbReference type="InterPro" id="IPR007712">
    <property type="entry name" value="RelE/ParE_toxin"/>
</dbReference>
<comment type="caution">
    <text evidence="3">The sequence shown here is derived from an EMBL/GenBank/DDBJ whole genome shotgun (WGS) entry which is preliminary data.</text>
</comment>
<dbReference type="NCBIfam" id="TIGR02385">
    <property type="entry name" value="RelE_StbE"/>
    <property type="match status" value="1"/>
</dbReference>
<name>A0A402TQ33_SALER</name>
<dbReference type="InterPro" id="IPR035093">
    <property type="entry name" value="RelE/ParE_toxin_dom_sf"/>
</dbReference>
<dbReference type="Proteomes" id="UP000839515">
    <property type="component" value="Unassembled WGS sequence"/>
</dbReference>